<evidence type="ECO:0000256" key="2">
    <source>
        <dbReference type="ARBA" id="ARBA00022670"/>
    </source>
</evidence>
<dbReference type="EMBL" id="CP037421">
    <property type="protein sequence ID" value="QDT28990.1"/>
    <property type="molecule type" value="Genomic_DNA"/>
</dbReference>
<reference evidence="9 10" key="1">
    <citation type="submission" date="2019-03" db="EMBL/GenBank/DDBJ databases">
        <title>Deep-cultivation of Planctomycetes and their phenomic and genomic characterization uncovers novel biology.</title>
        <authorList>
            <person name="Wiegand S."/>
            <person name="Jogler M."/>
            <person name="Boedeker C."/>
            <person name="Pinto D."/>
            <person name="Vollmers J."/>
            <person name="Rivas-Marin E."/>
            <person name="Kohn T."/>
            <person name="Peeters S.H."/>
            <person name="Heuer A."/>
            <person name="Rast P."/>
            <person name="Oberbeckmann S."/>
            <person name="Bunk B."/>
            <person name="Jeske O."/>
            <person name="Meyerdierks A."/>
            <person name="Storesund J.E."/>
            <person name="Kallscheuer N."/>
            <person name="Luecker S."/>
            <person name="Lage O.M."/>
            <person name="Pohl T."/>
            <person name="Merkel B.J."/>
            <person name="Hornburger P."/>
            <person name="Mueller R.-W."/>
            <person name="Bruemmer F."/>
            <person name="Labrenz M."/>
            <person name="Spormann A.M."/>
            <person name="Op den Camp H."/>
            <person name="Overmann J."/>
            <person name="Amann R."/>
            <person name="Jetten M.S.M."/>
            <person name="Mascher T."/>
            <person name="Medema M.H."/>
            <person name="Devos D.P."/>
            <person name="Kaster A.-K."/>
            <person name="Ovreas L."/>
            <person name="Rohde M."/>
            <person name="Galperin M.Y."/>
            <person name="Jogler C."/>
        </authorList>
    </citation>
    <scope>NUCLEOTIDE SEQUENCE [LARGE SCALE GENOMIC DNA]</scope>
    <source>
        <strain evidence="9 10">Enr10</strain>
    </source>
</reference>
<dbReference type="InterPro" id="IPR002130">
    <property type="entry name" value="Cyclophilin-type_PPIase_dom"/>
</dbReference>
<dbReference type="Gene3D" id="3.40.30.10">
    <property type="entry name" value="Glutaredoxin"/>
    <property type="match status" value="1"/>
</dbReference>
<organism evidence="9 10">
    <name type="scientific">Gimesia panareensis</name>
    <dbReference type="NCBI Taxonomy" id="2527978"/>
    <lineage>
        <taxon>Bacteria</taxon>
        <taxon>Pseudomonadati</taxon>
        <taxon>Planctomycetota</taxon>
        <taxon>Planctomycetia</taxon>
        <taxon>Planctomycetales</taxon>
        <taxon>Planctomycetaceae</taxon>
        <taxon>Gimesia</taxon>
    </lineage>
</organism>
<dbReference type="Gene3D" id="2.60.40.3440">
    <property type="match status" value="1"/>
</dbReference>
<dbReference type="InterPro" id="IPR018247">
    <property type="entry name" value="EF_Hand_1_Ca_BS"/>
</dbReference>
<evidence type="ECO:0000313" key="9">
    <source>
        <dbReference type="EMBL" id="QDT28990.1"/>
    </source>
</evidence>
<dbReference type="Pfam" id="PF17963">
    <property type="entry name" value="Big_9"/>
    <property type="match status" value="1"/>
</dbReference>
<dbReference type="SUPFAM" id="SSF50891">
    <property type="entry name" value="Cyclophilin-like"/>
    <property type="match status" value="1"/>
</dbReference>
<dbReference type="Pfam" id="PF00160">
    <property type="entry name" value="Pro_isomerase"/>
    <property type="match status" value="1"/>
</dbReference>
<keyword evidence="6" id="KW-0697">Rotamase</keyword>
<dbReference type="GO" id="GO:0008270">
    <property type="term" value="F:zinc ion binding"/>
    <property type="evidence" value="ECO:0007669"/>
    <property type="project" value="InterPro"/>
</dbReference>
<dbReference type="Gene3D" id="1.10.1330.10">
    <property type="entry name" value="Dockerin domain"/>
    <property type="match status" value="1"/>
</dbReference>
<evidence type="ECO:0000256" key="3">
    <source>
        <dbReference type="ARBA" id="ARBA00022723"/>
    </source>
</evidence>
<dbReference type="GO" id="GO:0031012">
    <property type="term" value="C:extracellular matrix"/>
    <property type="evidence" value="ECO:0007669"/>
    <property type="project" value="InterPro"/>
</dbReference>
<keyword evidence="7 9" id="KW-0413">Isomerase</keyword>
<keyword evidence="3" id="KW-0479">Metal-binding</keyword>
<dbReference type="EC" id="5.2.1.8" evidence="1"/>
<proteinExistence type="predicted"/>
<keyword evidence="2" id="KW-0645">Protease</keyword>
<dbReference type="SUPFAM" id="SSF51126">
    <property type="entry name" value="Pectin lyase-like"/>
    <property type="match status" value="2"/>
</dbReference>
<evidence type="ECO:0000256" key="5">
    <source>
        <dbReference type="ARBA" id="ARBA00022833"/>
    </source>
</evidence>
<dbReference type="Gene3D" id="2.40.100.10">
    <property type="entry name" value="Cyclophilin-like"/>
    <property type="match status" value="1"/>
</dbReference>
<evidence type="ECO:0000256" key="6">
    <source>
        <dbReference type="ARBA" id="ARBA00023110"/>
    </source>
</evidence>
<dbReference type="InterPro" id="IPR029000">
    <property type="entry name" value="Cyclophilin-like_dom_sf"/>
</dbReference>
<dbReference type="InterPro" id="IPR044666">
    <property type="entry name" value="Cyclophilin_A-like"/>
</dbReference>
<dbReference type="GO" id="GO:0000272">
    <property type="term" value="P:polysaccharide catabolic process"/>
    <property type="evidence" value="ECO:0007669"/>
    <property type="project" value="InterPro"/>
</dbReference>
<dbReference type="InterPro" id="IPR059226">
    <property type="entry name" value="Choice_anch_Q_dom"/>
</dbReference>
<dbReference type="GO" id="GO:0006508">
    <property type="term" value="P:proteolysis"/>
    <property type="evidence" value="ECO:0007669"/>
    <property type="project" value="UniProtKB-KW"/>
</dbReference>
<accession>A0A517QBH3</accession>
<dbReference type="InterPro" id="IPR011050">
    <property type="entry name" value="Pectin_lyase_fold/virulence"/>
</dbReference>
<dbReference type="PANTHER" id="PTHR45625">
    <property type="entry name" value="PEPTIDYL-PROLYL CIS-TRANS ISOMERASE-RELATED"/>
    <property type="match status" value="1"/>
</dbReference>
<name>A0A517QBH3_9PLAN</name>
<keyword evidence="5" id="KW-0862">Zinc</keyword>
<evidence type="ECO:0000256" key="1">
    <source>
        <dbReference type="ARBA" id="ARBA00013194"/>
    </source>
</evidence>
<dbReference type="PROSITE" id="PS00018">
    <property type="entry name" value="EF_HAND_1"/>
    <property type="match status" value="2"/>
</dbReference>
<dbReference type="InterPro" id="IPR024079">
    <property type="entry name" value="MetalloPept_cat_dom_sf"/>
</dbReference>
<dbReference type="NCBIfam" id="NF041518">
    <property type="entry name" value="choice_anch_Q"/>
    <property type="match status" value="1"/>
</dbReference>
<dbReference type="Gene3D" id="3.40.390.10">
    <property type="entry name" value="Collagenase (Catalytic Domain)"/>
    <property type="match status" value="1"/>
</dbReference>
<keyword evidence="10" id="KW-1185">Reference proteome</keyword>
<dbReference type="RefSeq" id="WP_145451280.1">
    <property type="nucleotide sequence ID" value="NZ_CP037421.1"/>
</dbReference>
<evidence type="ECO:0000256" key="4">
    <source>
        <dbReference type="ARBA" id="ARBA00022801"/>
    </source>
</evidence>
<evidence type="ECO:0000313" key="10">
    <source>
        <dbReference type="Proteomes" id="UP000315647"/>
    </source>
</evidence>
<dbReference type="Proteomes" id="UP000315647">
    <property type="component" value="Chromosome"/>
</dbReference>
<dbReference type="GO" id="GO:0003755">
    <property type="term" value="F:peptidyl-prolyl cis-trans isomerase activity"/>
    <property type="evidence" value="ECO:0007669"/>
    <property type="project" value="UniProtKB-KW"/>
</dbReference>
<evidence type="ECO:0000256" key="7">
    <source>
        <dbReference type="ARBA" id="ARBA00023235"/>
    </source>
</evidence>
<dbReference type="GO" id="GO:0004222">
    <property type="term" value="F:metalloendopeptidase activity"/>
    <property type="evidence" value="ECO:0007669"/>
    <property type="project" value="InterPro"/>
</dbReference>
<dbReference type="InterPro" id="IPR006626">
    <property type="entry name" value="PbH1"/>
</dbReference>
<dbReference type="SUPFAM" id="SSF55486">
    <property type="entry name" value="Metalloproteases ('zincins'), catalytic domain"/>
    <property type="match status" value="1"/>
</dbReference>
<dbReference type="SUPFAM" id="SSF63446">
    <property type="entry name" value="Type I dockerin domain"/>
    <property type="match status" value="1"/>
</dbReference>
<dbReference type="InterPro" id="IPR036439">
    <property type="entry name" value="Dockerin_dom_sf"/>
</dbReference>
<dbReference type="Gene3D" id="2.60.40.680">
    <property type="match status" value="1"/>
</dbReference>
<dbReference type="SMART" id="SM00710">
    <property type="entry name" value="PbH1"/>
    <property type="match status" value="8"/>
</dbReference>
<keyword evidence="4" id="KW-0378">Hydrolase</keyword>
<sequence>MISKLIDNLWRPRRRQHHRRLKKATTPLAATEKLEDRTLLSGQDLIAFGQALSAANVTLYGAAWDADTTAQKALLEDGASYLNFVDITNFDRTLNGSANDVGITNVQDIRPIWKLNDGTLIEGSSINSLQDLATATGVAITNSDGPYLKDIPTQNLLANTGLHVALDGFDPDGGPLTYTVESSNPTVSARVLTGNRSLRISVAGYGDMVFELFEGRVPRATDHIIELAENGWYNGSPFFKILSDSLIRGGDPTGVGNAGSYLGPYNDQFHPELQHVQSGLLSAYKPFNNALDDFSDSQFVITEGSDRTRDFQNTIFGYLVEGEDVREAISNVPVVNGEDPVFDITMETVDVFTDQENGTLFLNAPEGYSGSSTITVTVTDQDGNQQQRQFQVNVQPDSITPPHSEGGEVVFDPADANPYLLDIPTLETRPGETLQYQLQSVDVDATALYNNSGFYYMNAQVMVDNGFTPLINDPDGLTVNIDLNNQGILTITPDANLASGVYQFVVGVGYQSIGIDFQIVTLIVSDPPVANNDFVALQGDTPASFDIFANDTDSDGTIDEQSAEFVSQPAHGTVSLVQVGETDYEVQFTPDGSGYMGIDSFTYRVKDNFGAYSNVATVEFSIAPEGVILVTSKFDTHPNNRVTLRQAILAANLDTAQGAAPAGQGTDIIMFDPALFAGNTAPVEIALSGDLAITDSVTIIAPTSAEGAPLLTLNASASDRHFTINDGLVSNLVVGLQNLKLINGKIADNGGSIFNAETLVLTNSEITGNQSTSDLGGAIYNTGSLEIYDSLIQSNSSQYSSGGGIVSQSGSVILSGTTVDQNNAEGFGGGIYAIDSSITLNNSTVSTNVSSNGGGGGIYQNGGTLTLNGSTITDNTTGAATDGGGLYLFDTTTTVTDSTFYLNRSSGSGGGLRQSGGSLTVRGSTFYDNSALFGDGGAISSGADTTALINSTLSGNSAEYNGGGIFFSDPIDFVSGIINNSTIASNTANQSGGGLYAAFNTITLNNTLIADNSASSSGNDVNAYVNGTYSLIESATGILNDISGFNFITGQDPGLLPLADNGGLTLTHALNTSSIAIDAGDPGFDPSAFTPELTLDQRGSARVADGNHDSTSRVDIGAYEAESVLGSADLTVKWNATNTGGTGQVGSLPANVDFLDEWSPVVVEIWVSITNSTENGVASAAVDFSFDATYLTADSIEYGPGFTQSQTGTIDNNNGTITGLGASTSQTAYGAETLVLLARVNLSVKPIDLNADGEYIHPVGNVDFQISNSVVSSAVGNAAVTEGAAVNLALVPALYDLDDSGRIDFRDLILFVAVYNKTTGASGADGTWAADFDHSGRVDFRDLTYLAANYNRVQGVGNALVYPPNFDEIWQQNNLVAASINSDDTGTQPLTSEAVEPVLEAAKQQVAASTDETSVEQLSDVKIEIVELSDNQLARADSTTNTIYLDVNAAGWGWFVDSTPFSNTEFDATDDPRIFSAGLLSPAAGQIDLLTVLLHELNHLLGHEHTSDSSVMDPVLATGERKLMETQDTEATDDFFGSYLDPEFGGIN</sequence>
<protein>
    <recommendedName>
        <fullName evidence="1">peptidylprolyl isomerase</fullName>
        <ecNumber evidence="1">5.2.1.8</ecNumber>
    </recommendedName>
</protein>
<dbReference type="Pfam" id="PF00413">
    <property type="entry name" value="Peptidase_M10"/>
    <property type="match status" value="1"/>
</dbReference>
<gene>
    <name evidence="9" type="ORF">Enr10x_43380</name>
</gene>
<dbReference type="PANTHER" id="PTHR45625:SF4">
    <property type="entry name" value="PEPTIDYLPROLYL ISOMERASE DOMAIN AND WD REPEAT-CONTAINING PROTEIN 1"/>
    <property type="match status" value="1"/>
</dbReference>
<feature type="domain" description="PPIase cyclophilin-type" evidence="8">
    <location>
        <begin position="206"/>
        <end position="351"/>
    </location>
</feature>
<dbReference type="PROSITE" id="PS50072">
    <property type="entry name" value="CSA_PPIASE_2"/>
    <property type="match status" value="1"/>
</dbReference>
<evidence type="ECO:0000259" key="8">
    <source>
        <dbReference type="PROSITE" id="PS50072"/>
    </source>
</evidence>
<dbReference type="InterPro" id="IPR001818">
    <property type="entry name" value="Pept_M10_metallopeptidase"/>
</dbReference>